<dbReference type="NCBIfam" id="NF002781">
    <property type="entry name" value="PRK02899.1"/>
    <property type="match status" value="1"/>
</dbReference>
<name>A0A4R4EP48_9BACL</name>
<dbReference type="AlphaFoldDB" id="A0A4R4EP48"/>
<proteinExistence type="inferred from homology"/>
<keyword evidence="3" id="KW-1185">Reference proteome</keyword>
<dbReference type="PANTHER" id="PTHR39161:SF2">
    <property type="entry name" value="ADAPTER PROTEIN MECA 2"/>
    <property type="match status" value="1"/>
</dbReference>
<dbReference type="InterPro" id="IPR008681">
    <property type="entry name" value="Neg-reg_MecA"/>
</dbReference>
<dbReference type="PIRSF" id="PIRSF029008">
    <property type="entry name" value="MecA"/>
    <property type="match status" value="1"/>
</dbReference>
<dbReference type="OrthoDB" id="2085234at2"/>
<protein>
    <submittedName>
        <fullName evidence="2">Genetic competence negative regulator</fullName>
    </submittedName>
</protein>
<evidence type="ECO:0000313" key="2">
    <source>
        <dbReference type="EMBL" id="TCZ81240.1"/>
    </source>
</evidence>
<dbReference type="Pfam" id="PF05389">
    <property type="entry name" value="MecA"/>
    <property type="match status" value="1"/>
</dbReference>
<dbReference type="Proteomes" id="UP000295418">
    <property type="component" value="Unassembled WGS sequence"/>
</dbReference>
<gene>
    <name evidence="2" type="ORF">E0485_02910</name>
</gene>
<sequence length="201" mass="23213">MKMERLGQDKIRIFLTFDDLSERGIPKDDMLKETYKLRELFIEMMDQAYSELGFDPSGPLAVEVFSMPAQGMVVIVTSTSMEFYQSHEDALEDSDAEEIYAMEVMLEQSDIITFVFEDFEDVIRVSKIIHPIANDGGALYKYKDKWILQFEQMDLEESQFQNLIAVLSEYGEVSSITQAVLQEYGHTVMQSEAVKQLCNYF</sequence>
<comment type="similarity">
    <text evidence="1">Belongs to the MecA family.</text>
</comment>
<dbReference type="PANTHER" id="PTHR39161">
    <property type="entry name" value="ADAPTER PROTEIN MECA"/>
    <property type="match status" value="1"/>
</dbReference>
<dbReference type="InterPro" id="IPR038471">
    <property type="entry name" value="MecA_C_sf"/>
</dbReference>
<accession>A0A4R4EP48</accession>
<comment type="caution">
    <text evidence="2">The sequence shown here is derived from an EMBL/GenBank/DDBJ whole genome shotgun (WGS) entry which is preliminary data.</text>
</comment>
<dbReference type="EMBL" id="SKFG01000001">
    <property type="protein sequence ID" value="TCZ81240.1"/>
    <property type="molecule type" value="Genomic_DNA"/>
</dbReference>
<evidence type="ECO:0000256" key="1">
    <source>
        <dbReference type="ARBA" id="ARBA00005397"/>
    </source>
</evidence>
<evidence type="ECO:0000313" key="3">
    <source>
        <dbReference type="Proteomes" id="UP000295418"/>
    </source>
</evidence>
<reference evidence="2 3" key="1">
    <citation type="submission" date="2019-03" db="EMBL/GenBank/DDBJ databases">
        <authorList>
            <person name="Kim M.K.M."/>
        </authorList>
    </citation>
    <scope>NUCLEOTIDE SEQUENCE [LARGE SCALE GENOMIC DNA]</scope>
    <source>
        <strain evidence="2 3">18JY21-1</strain>
    </source>
</reference>
<dbReference type="RefSeq" id="WP_132416342.1">
    <property type="nucleotide sequence ID" value="NZ_SKFG01000001.1"/>
</dbReference>
<organism evidence="2 3">
    <name type="scientific">Paenibacillus albiflavus</name>
    <dbReference type="NCBI Taxonomy" id="2545760"/>
    <lineage>
        <taxon>Bacteria</taxon>
        <taxon>Bacillati</taxon>
        <taxon>Bacillota</taxon>
        <taxon>Bacilli</taxon>
        <taxon>Bacillales</taxon>
        <taxon>Paenibacillaceae</taxon>
        <taxon>Paenibacillus</taxon>
    </lineage>
</organism>
<dbReference type="Gene3D" id="3.30.70.1950">
    <property type="match status" value="1"/>
</dbReference>